<dbReference type="AlphaFoldDB" id="A0AAW1PMG8"/>
<reference evidence="1 2" key="1">
    <citation type="journal article" date="2024" name="Nat. Commun.">
        <title>Phylogenomics reveals the evolutionary origins of lichenization in chlorophyte algae.</title>
        <authorList>
            <person name="Puginier C."/>
            <person name="Libourel C."/>
            <person name="Otte J."/>
            <person name="Skaloud P."/>
            <person name="Haon M."/>
            <person name="Grisel S."/>
            <person name="Petersen M."/>
            <person name="Berrin J.G."/>
            <person name="Delaux P.M."/>
            <person name="Dal Grande F."/>
            <person name="Keller J."/>
        </authorList>
    </citation>
    <scope>NUCLEOTIDE SEQUENCE [LARGE SCALE GENOMIC DNA]</scope>
    <source>
        <strain evidence="1 2">SAG 2036</strain>
    </source>
</reference>
<comment type="caution">
    <text evidence="1">The sequence shown here is derived from an EMBL/GenBank/DDBJ whole genome shotgun (WGS) entry which is preliminary data.</text>
</comment>
<dbReference type="EMBL" id="JALJOQ010000015">
    <property type="protein sequence ID" value="KAK9810636.1"/>
    <property type="molecule type" value="Genomic_DNA"/>
</dbReference>
<dbReference type="SUPFAM" id="SSF51905">
    <property type="entry name" value="FAD/NAD(P)-binding domain"/>
    <property type="match status" value="1"/>
</dbReference>
<dbReference type="PANTHER" id="PTHR32098">
    <property type="entry name" value="LYCOPENE BETA/EPSILON CYCLASE PROTEIN"/>
    <property type="match status" value="1"/>
</dbReference>
<keyword evidence="2" id="KW-1185">Reference proteome</keyword>
<gene>
    <name evidence="1" type="ORF">WJX73_006257</name>
</gene>
<dbReference type="PANTHER" id="PTHR32098:SF5">
    <property type="entry name" value="LYCOPENE BETA_EPSILON CYCLASE PROTEIN"/>
    <property type="match status" value="1"/>
</dbReference>
<evidence type="ECO:0000313" key="2">
    <source>
        <dbReference type="Proteomes" id="UP001465755"/>
    </source>
</evidence>
<accession>A0AAW1PMG8</accession>
<dbReference type="InterPro" id="IPR036188">
    <property type="entry name" value="FAD/NAD-bd_sf"/>
</dbReference>
<dbReference type="Proteomes" id="UP001465755">
    <property type="component" value="Unassembled WGS sequence"/>
</dbReference>
<protein>
    <submittedName>
        <fullName evidence="1">Uncharacterized protein</fullName>
    </submittedName>
</protein>
<organism evidence="1 2">
    <name type="scientific">Symbiochloris irregularis</name>
    <dbReference type="NCBI Taxonomy" id="706552"/>
    <lineage>
        <taxon>Eukaryota</taxon>
        <taxon>Viridiplantae</taxon>
        <taxon>Chlorophyta</taxon>
        <taxon>core chlorophytes</taxon>
        <taxon>Trebouxiophyceae</taxon>
        <taxon>Trebouxiales</taxon>
        <taxon>Trebouxiaceae</taxon>
        <taxon>Symbiochloris</taxon>
    </lineage>
</organism>
<proteinExistence type="predicted"/>
<dbReference type="Gene3D" id="3.30.9.100">
    <property type="match status" value="1"/>
</dbReference>
<sequence>MATAEVAAPLAPGVSLTRRLLEAAPGGRSYAGLQAADKAWHALCNSAPSVPRQVIQEVSRPLEDRSLDHYDVVVLGGTLGIFMATALRLRNYSVLVLERNELRGRDQDWNISRADMKVFSDLGVLTSQEVDELITIEFNPVRIALAGSAEIVTEDILNCGVCPNAVLKRVKYRFLAEGGKLIEGAAFDAATVHTDAARIDFTVREQPAATSGGAGGEGSVMYTSYTSEQPRDVQASVAARVVVDAMGAWSPIAAQARRGAPPDSVVLMVGSCASGLPAPSAADLLCSFTPLNRERKLQYFWEAFPAVDGLTTYMFAYADPKPGRASLEDMYEDYLRLLPRYRQCQDLEGVQVQRAVFGYVPNWHDQPLAPLTSRLLQIGDAAGNRSALSFAGFGALARHLGRLTEALDAALQTGQLGRGALALLQPHSPATSLTAAMQYSMGTRMGQDFENCNPDIINNYIGSSFGQMKDLGESVYRPFMQDYLQFGSLARIVGGQLVRQPQDIVAMTLFMRSAKAGQMFASQFTLLGIYAALHRLSELVDPAHRWLLQPFPGLLFRWNGLVEAFRVRKVHFRS</sequence>
<name>A0AAW1PMG8_9CHLO</name>
<dbReference type="Gene3D" id="3.50.50.60">
    <property type="entry name" value="FAD/NAD(P)-binding domain"/>
    <property type="match status" value="1"/>
</dbReference>
<evidence type="ECO:0000313" key="1">
    <source>
        <dbReference type="EMBL" id="KAK9810636.1"/>
    </source>
</evidence>